<feature type="domain" description="Rhamnogalacturonase A/B/Epimerase-like pectate lyase" evidence="3">
    <location>
        <begin position="61"/>
        <end position="115"/>
    </location>
</feature>
<dbReference type="EMBL" id="MN043729">
    <property type="protein sequence ID" value="QDP42968.1"/>
    <property type="molecule type" value="Genomic_DNA"/>
</dbReference>
<sequence length="603" mass="64953">MTNLFRDNLYDNFPDPRELIKNEIGDKTSLPQWLQASLREVVQRHEEYLKQVGVNIKQPPFNAVGDGVADDTKAINDALASLKDGAILLIPGGYTFRISSTVPVNKRCMLTGGGKIINSDGMNTSYHFEVTADNTSFHKLVMDNPKMLKSQTGNRQGAINIKANYVSVTGCTFYRMLQGISQASSGEFVGAIVANNYFLEHIGAGDGATNDTSNYGEDRGDAVTLWGAGSMIIGNYAQCMAGQDARIAFHAEGYAVNIPTPNPAKDNKDFIIANNIAVGSFRRHFVFEDLFNGVISNNVSYGGATWWSLCIVQAKNCRFDNNILHFTREATDKSGAKWAPVYAAVVMMNYSEGVTLSNNQIYMADNAAGKAFHSQTLNTGVHTNTRIVGNTVIHKTGSTLRGIDLTGLTNPIVKDNLLNGFNQGIYSFKNSKGAYVFGNHLDNCATSYYFEGDPGSDYQLSLSGGAVLNSATGISVQNIDDVKISGVDFKNISQYDLNIWTYKVLVVDGICNTDGTGKLRLNGNTSGTLSATVATQIGDTPGFAHSWKHNATAVTSITSSLNTWGKYAGKVVIDANNQVYMSTGTTAASIWVSLSGGTSVTPA</sequence>
<evidence type="ECO:0000313" key="4">
    <source>
        <dbReference type="EMBL" id="QDP42968.1"/>
    </source>
</evidence>
<proteinExistence type="predicted"/>
<keyword evidence="2" id="KW-0946">Virion</keyword>
<dbReference type="InterPro" id="IPR011050">
    <property type="entry name" value="Pectin_lyase_fold/virulence"/>
</dbReference>
<keyword evidence="5" id="KW-1185">Reference proteome</keyword>
<dbReference type="Proteomes" id="UP000317800">
    <property type="component" value="Segment"/>
</dbReference>
<accession>A0A516KMY9</accession>
<dbReference type="InterPro" id="IPR012334">
    <property type="entry name" value="Pectin_lyas_fold"/>
</dbReference>
<dbReference type="SUPFAM" id="SSF51126">
    <property type="entry name" value="Pectin lyase-like"/>
    <property type="match status" value="1"/>
</dbReference>
<gene>
    <name evidence="4" type="ORF">Goe8_c01950</name>
</gene>
<dbReference type="GO" id="GO:0051701">
    <property type="term" value="P:biological process involved in interaction with host"/>
    <property type="evidence" value="ECO:0007669"/>
    <property type="project" value="UniProtKB-ARBA"/>
</dbReference>
<dbReference type="GO" id="GO:0019058">
    <property type="term" value="P:viral life cycle"/>
    <property type="evidence" value="ECO:0007669"/>
    <property type="project" value="UniProtKB-ARBA"/>
</dbReference>
<comment type="subcellular location">
    <subcellularLocation>
        <location evidence="1">Virion</location>
    </subcellularLocation>
</comment>
<dbReference type="Pfam" id="PF12708">
    <property type="entry name" value="Pect-lyase_RHGA_epim"/>
    <property type="match status" value="1"/>
</dbReference>
<organism evidence="4 5">
    <name type="scientific">Bacillus phage vB_BmeM-Goe8</name>
    <dbReference type="NCBI Taxonomy" id="2593638"/>
    <lineage>
        <taxon>Viruses</taxon>
        <taxon>Duplodnaviria</taxon>
        <taxon>Heunggongvirae</taxon>
        <taxon>Uroviricota</taxon>
        <taxon>Caudoviricetes</taxon>
        <taxon>Herelleviridae</taxon>
        <taxon>Bastillevirinae</taxon>
        <taxon>Goettingenvirus</taxon>
        <taxon>Goettingenvirus goe8</taxon>
    </lineage>
</organism>
<dbReference type="InterPro" id="IPR024535">
    <property type="entry name" value="RHGA/B-epi-like_pectate_lyase"/>
</dbReference>
<name>A0A516KMY9_9CAUD</name>
<dbReference type="Gene3D" id="2.160.20.10">
    <property type="entry name" value="Single-stranded right-handed beta-helix, Pectin lyase-like"/>
    <property type="match status" value="1"/>
</dbReference>
<evidence type="ECO:0000313" key="5">
    <source>
        <dbReference type="Proteomes" id="UP000317800"/>
    </source>
</evidence>
<evidence type="ECO:0000259" key="3">
    <source>
        <dbReference type="Pfam" id="PF12708"/>
    </source>
</evidence>
<dbReference type="GO" id="GO:0016829">
    <property type="term" value="F:lyase activity"/>
    <property type="evidence" value="ECO:0007669"/>
    <property type="project" value="UniProtKB-KW"/>
</dbReference>
<reference evidence="4 5" key="1">
    <citation type="submission" date="2019-06" db="EMBL/GenBank/DDBJ databases">
        <authorList>
            <person name="Hertel R."/>
        </authorList>
    </citation>
    <scope>NUCLEOTIDE SEQUENCE [LARGE SCALE GENOMIC DNA]</scope>
</reference>
<protein>
    <submittedName>
        <fullName evidence="4">Putative pectate lyase protein</fullName>
    </submittedName>
</protein>
<dbReference type="GO" id="GO:0044423">
    <property type="term" value="C:virion component"/>
    <property type="evidence" value="ECO:0007669"/>
    <property type="project" value="UniProtKB-KW"/>
</dbReference>
<evidence type="ECO:0000256" key="2">
    <source>
        <dbReference type="ARBA" id="ARBA00022844"/>
    </source>
</evidence>
<evidence type="ECO:0000256" key="1">
    <source>
        <dbReference type="ARBA" id="ARBA00004328"/>
    </source>
</evidence>
<keyword evidence="4" id="KW-0456">Lyase</keyword>